<reference evidence="3 4" key="1">
    <citation type="submission" date="2024-02" db="EMBL/GenBank/DDBJ databases">
        <authorList>
            <person name="Vignale AGUSTIN F."/>
            <person name="Sosa J E."/>
            <person name="Modenutti C."/>
        </authorList>
    </citation>
    <scope>NUCLEOTIDE SEQUENCE [LARGE SCALE GENOMIC DNA]</scope>
</reference>
<dbReference type="Gene3D" id="3.60.15.10">
    <property type="entry name" value="Ribonuclease Z/Hydroxyacylglutathione hydrolase-like"/>
    <property type="match status" value="1"/>
</dbReference>
<dbReference type="SMART" id="SM00454">
    <property type="entry name" value="SAM"/>
    <property type="match status" value="1"/>
</dbReference>
<dbReference type="PANTHER" id="PTHR23240:SF6">
    <property type="entry name" value="DNA CROSS-LINK REPAIR 1A PROTEIN"/>
    <property type="match status" value="1"/>
</dbReference>
<dbReference type="Proteomes" id="UP001642360">
    <property type="component" value="Unassembled WGS sequence"/>
</dbReference>
<name>A0ABC8TUN9_9AQUA</name>
<feature type="compositionally biased region" description="Basic and acidic residues" evidence="1">
    <location>
        <begin position="307"/>
        <end position="322"/>
    </location>
</feature>
<dbReference type="FunFam" id="3.60.15.10:FF:000027">
    <property type="entry name" value="DNA ligase 6"/>
    <property type="match status" value="1"/>
</dbReference>
<dbReference type="SUPFAM" id="SSF47769">
    <property type="entry name" value="SAM/Pointed domain"/>
    <property type="match status" value="1"/>
</dbReference>
<dbReference type="Pfam" id="PF00536">
    <property type="entry name" value="SAM_1"/>
    <property type="match status" value="1"/>
</dbReference>
<dbReference type="AlphaFoldDB" id="A0ABC8TUN9"/>
<feature type="region of interest" description="Disordered" evidence="1">
    <location>
        <begin position="1"/>
        <end position="47"/>
    </location>
</feature>
<feature type="compositionally biased region" description="Polar residues" evidence="1">
    <location>
        <begin position="10"/>
        <end position="19"/>
    </location>
</feature>
<dbReference type="InterPro" id="IPR001660">
    <property type="entry name" value="SAM"/>
</dbReference>
<dbReference type="PROSITE" id="PS50105">
    <property type="entry name" value="SAM_DOMAIN"/>
    <property type="match status" value="1"/>
</dbReference>
<evidence type="ECO:0000259" key="2">
    <source>
        <dbReference type="PROSITE" id="PS50105"/>
    </source>
</evidence>
<feature type="compositionally biased region" description="Polar residues" evidence="1">
    <location>
        <begin position="33"/>
        <end position="45"/>
    </location>
</feature>
<feature type="region of interest" description="Disordered" evidence="1">
    <location>
        <begin position="307"/>
        <end position="338"/>
    </location>
</feature>
<sequence>MASKSKNKMRFSSSQSTDLRPSFSADYDDEFQEPSSHSLPLTQIPSLPIPKICKDSPKIPKSFSSLQPLKLSNSAIRPLKKPKKQSILVAGKENSMRSNRPPAGSESSLLESNDTLYSDSGVETASYFVTDGDNAAPSKDTHNGQQVFVSDAIDSGLDCIESTIDCTYRYEADDITHVHEPVNFGDFDSEGRPNTSTVKMTLKLKGGYLSNSIESRLLKSRMNCSPSVCASDECLEECKSEEFEPGTQLDLLLKLCSETDEKDDKSNIGGEYDPFDGLIYCPLCGVDISDLSDELRQVHTNECLDKEETPDNAKLPDDDVRPRCPGQVLDGSPVRSPRQAVDVSPVLGWLDTLGLAKYDEVFVREEIDWDTLQWLTEEDLFSMGVTALGPRKKIIHALSELRKEGTKAVERDASKVVDEPGKLAANKLITDYFPGSVPEREKGCSTSRGQNEAKKSDADSGRRRVAVRNHVRIGKLRDIPLWCCIPGTPFRVDAFKYLRRDCSHWFLTHFHIDHYQGLTRSFCHGKIYCSSITARLVNLKIGIPWDKLQILPLNQKISIAGVNVTCFDANHCPGSIILLFEPLNGKAVLHTGDFRFSEEIAKISDLQKCSIHTLILDTTYCDPQVSLFIQATFLLRA</sequence>
<proteinExistence type="predicted"/>
<evidence type="ECO:0000313" key="4">
    <source>
        <dbReference type="Proteomes" id="UP001642360"/>
    </source>
</evidence>
<dbReference type="CDD" id="cd09487">
    <property type="entry name" value="SAM_superfamily"/>
    <property type="match status" value="1"/>
</dbReference>
<dbReference type="InterPro" id="IPR013761">
    <property type="entry name" value="SAM/pointed_sf"/>
</dbReference>
<gene>
    <name evidence="3" type="ORF">ILEXP_LOCUS40076</name>
</gene>
<feature type="region of interest" description="Disordered" evidence="1">
    <location>
        <begin position="438"/>
        <end position="461"/>
    </location>
</feature>
<comment type="caution">
    <text evidence="3">The sequence shown here is derived from an EMBL/GenBank/DDBJ whole genome shotgun (WGS) entry which is preliminary data.</text>
</comment>
<feature type="region of interest" description="Disordered" evidence="1">
    <location>
        <begin position="82"/>
        <end position="112"/>
    </location>
</feature>
<dbReference type="Gene3D" id="1.10.150.50">
    <property type="entry name" value="Transcription Factor, Ets-1"/>
    <property type="match status" value="1"/>
</dbReference>
<evidence type="ECO:0000313" key="3">
    <source>
        <dbReference type="EMBL" id="CAK9170579.1"/>
    </source>
</evidence>
<organism evidence="3 4">
    <name type="scientific">Ilex paraguariensis</name>
    <name type="common">yerba mate</name>
    <dbReference type="NCBI Taxonomy" id="185542"/>
    <lineage>
        <taxon>Eukaryota</taxon>
        <taxon>Viridiplantae</taxon>
        <taxon>Streptophyta</taxon>
        <taxon>Embryophyta</taxon>
        <taxon>Tracheophyta</taxon>
        <taxon>Spermatophyta</taxon>
        <taxon>Magnoliopsida</taxon>
        <taxon>eudicotyledons</taxon>
        <taxon>Gunneridae</taxon>
        <taxon>Pentapetalae</taxon>
        <taxon>asterids</taxon>
        <taxon>campanulids</taxon>
        <taxon>Aquifoliales</taxon>
        <taxon>Aquifoliaceae</taxon>
        <taxon>Ilex</taxon>
    </lineage>
</organism>
<evidence type="ECO:0000256" key="1">
    <source>
        <dbReference type="SAM" id="MobiDB-lite"/>
    </source>
</evidence>
<keyword evidence="4" id="KW-1185">Reference proteome</keyword>
<feature type="compositionally biased region" description="Basic and acidic residues" evidence="1">
    <location>
        <begin position="451"/>
        <end position="461"/>
    </location>
</feature>
<dbReference type="InterPro" id="IPR036866">
    <property type="entry name" value="RibonucZ/Hydroxyglut_hydro"/>
</dbReference>
<protein>
    <recommendedName>
        <fullName evidence="2">SAM domain-containing protein</fullName>
    </recommendedName>
</protein>
<dbReference type="SUPFAM" id="SSF56281">
    <property type="entry name" value="Metallo-hydrolase/oxidoreductase"/>
    <property type="match status" value="1"/>
</dbReference>
<accession>A0ABC8TUN9</accession>
<dbReference type="PANTHER" id="PTHR23240">
    <property type="entry name" value="DNA CROSS-LINK REPAIR PROTEIN PSO2/SNM1-RELATED"/>
    <property type="match status" value="1"/>
</dbReference>
<feature type="domain" description="SAM" evidence="2">
    <location>
        <begin position="341"/>
        <end position="404"/>
    </location>
</feature>
<dbReference type="EMBL" id="CAUOFW020005525">
    <property type="protein sequence ID" value="CAK9170579.1"/>
    <property type="molecule type" value="Genomic_DNA"/>
</dbReference>
<dbReference type="CDD" id="cd16273">
    <property type="entry name" value="SNM1A-1C-like_MBL-fold"/>
    <property type="match status" value="1"/>
</dbReference>